<evidence type="ECO:0000256" key="2">
    <source>
        <dbReference type="ARBA" id="ARBA00023125"/>
    </source>
</evidence>
<evidence type="ECO:0000256" key="1">
    <source>
        <dbReference type="ARBA" id="ARBA00023015"/>
    </source>
</evidence>
<dbReference type="EMBL" id="JXAL01000029">
    <property type="protein sequence ID" value="KIL34556.1"/>
    <property type="molecule type" value="Genomic_DNA"/>
</dbReference>
<dbReference type="SMART" id="SM00866">
    <property type="entry name" value="UTRA"/>
    <property type="match status" value="1"/>
</dbReference>
<sequence>MAESLEISRGTMKQAIKQLSDEGVLIQIHGKGTFVVGGGQLESPVAERLVSTAEALLEYQKDFTTELIGIDLIEAPKLVEEALGLQKGEQLYFLRRLRFLEDTPVVFLENYLSKKLYPEMDKHDFTKETLFSLIEGHYKKKIKWGKRSFIAQGSTPPISKLLQIKKNTPIILLDQVIHSDTDEPLEYSKVWIRSDQIKLTSVLRRD</sequence>
<keyword evidence="2" id="KW-0238">DNA-binding</keyword>
<dbReference type="InterPro" id="IPR036388">
    <property type="entry name" value="WH-like_DNA-bd_sf"/>
</dbReference>
<dbReference type="Gene3D" id="3.40.1410.10">
    <property type="entry name" value="Chorismate lyase-like"/>
    <property type="match status" value="1"/>
</dbReference>
<dbReference type="PANTHER" id="PTHR44846">
    <property type="entry name" value="MANNOSYL-D-GLYCERATE TRANSPORT/METABOLISM SYSTEM REPRESSOR MNGR-RELATED"/>
    <property type="match status" value="1"/>
</dbReference>
<keyword evidence="6" id="KW-1185">Reference proteome</keyword>
<name>A0ABR5A0G7_9BACL</name>
<gene>
    <name evidence="5" type="ORF">SD71_18980</name>
</gene>
<evidence type="ECO:0000313" key="6">
    <source>
        <dbReference type="Proteomes" id="UP000054526"/>
    </source>
</evidence>
<dbReference type="Gene3D" id="1.10.10.10">
    <property type="entry name" value="Winged helix-like DNA-binding domain superfamily/Winged helix DNA-binding domain"/>
    <property type="match status" value="1"/>
</dbReference>
<dbReference type="PANTHER" id="PTHR44846:SF1">
    <property type="entry name" value="MANNOSYL-D-GLYCERATE TRANSPORT_METABOLISM SYSTEM REPRESSOR MNGR-RELATED"/>
    <property type="match status" value="1"/>
</dbReference>
<dbReference type="PROSITE" id="PS50949">
    <property type="entry name" value="HTH_GNTR"/>
    <property type="match status" value="1"/>
</dbReference>
<dbReference type="InterPro" id="IPR050679">
    <property type="entry name" value="Bact_HTH_transcr_reg"/>
</dbReference>
<dbReference type="Pfam" id="PF07702">
    <property type="entry name" value="UTRA"/>
    <property type="match status" value="1"/>
</dbReference>
<dbReference type="InterPro" id="IPR028978">
    <property type="entry name" value="Chorismate_lyase_/UTRA_dom_sf"/>
</dbReference>
<feature type="domain" description="HTH gntR-type" evidence="4">
    <location>
        <begin position="1"/>
        <end position="38"/>
    </location>
</feature>
<evidence type="ECO:0000259" key="4">
    <source>
        <dbReference type="PROSITE" id="PS50949"/>
    </source>
</evidence>
<dbReference type="Proteomes" id="UP000054526">
    <property type="component" value="Unassembled WGS sequence"/>
</dbReference>
<comment type="caution">
    <text evidence="5">The sequence shown here is derived from an EMBL/GenBank/DDBJ whole genome shotgun (WGS) entry which is preliminary data.</text>
</comment>
<keyword evidence="3" id="KW-0804">Transcription</keyword>
<evidence type="ECO:0000313" key="5">
    <source>
        <dbReference type="EMBL" id="KIL34556.1"/>
    </source>
</evidence>
<protein>
    <recommendedName>
        <fullName evidence="4">HTH gntR-type domain-containing protein</fullName>
    </recommendedName>
</protein>
<reference evidence="5 6" key="1">
    <citation type="submission" date="2014-12" db="EMBL/GenBank/DDBJ databases">
        <title>Draft genome sequence of Cohnella kolymensis strain B-2846.</title>
        <authorList>
            <person name="Karlyshev A.V."/>
            <person name="Kudryashova E.B."/>
        </authorList>
    </citation>
    <scope>NUCLEOTIDE SEQUENCE [LARGE SCALE GENOMIC DNA]</scope>
    <source>
        <strain evidence="5 6">VKM B-2846</strain>
    </source>
</reference>
<keyword evidence="1" id="KW-0805">Transcription regulation</keyword>
<dbReference type="InterPro" id="IPR000524">
    <property type="entry name" value="Tscrpt_reg_HTH_GntR"/>
</dbReference>
<organism evidence="5 6">
    <name type="scientific">Cohnella kolymensis</name>
    <dbReference type="NCBI Taxonomy" id="1590652"/>
    <lineage>
        <taxon>Bacteria</taxon>
        <taxon>Bacillati</taxon>
        <taxon>Bacillota</taxon>
        <taxon>Bacilli</taxon>
        <taxon>Bacillales</taxon>
        <taxon>Paenibacillaceae</taxon>
        <taxon>Cohnella</taxon>
    </lineage>
</organism>
<proteinExistence type="predicted"/>
<dbReference type="SUPFAM" id="SSF64288">
    <property type="entry name" value="Chorismate lyase-like"/>
    <property type="match status" value="1"/>
</dbReference>
<dbReference type="InterPro" id="IPR011663">
    <property type="entry name" value="UTRA"/>
</dbReference>
<evidence type="ECO:0000256" key="3">
    <source>
        <dbReference type="ARBA" id="ARBA00023163"/>
    </source>
</evidence>
<accession>A0ABR5A0G7</accession>